<dbReference type="PROSITE" id="PS50850">
    <property type="entry name" value="MFS"/>
    <property type="match status" value="1"/>
</dbReference>
<dbReference type="InterPro" id="IPR011701">
    <property type="entry name" value="MFS"/>
</dbReference>
<gene>
    <name evidence="7" type="ORF">GCL57_08700</name>
</gene>
<dbReference type="InterPro" id="IPR020846">
    <property type="entry name" value="MFS_dom"/>
</dbReference>
<evidence type="ECO:0000256" key="3">
    <source>
        <dbReference type="ARBA" id="ARBA00022989"/>
    </source>
</evidence>
<dbReference type="EMBL" id="WFLN01000006">
    <property type="protein sequence ID" value="KAB8031035.1"/>
    <property type="molecule type" value="Genomic_DNA"/>
</dbReference>
<feature type="transmembrane region" description="Helical" evidence="5">
    <location>
        <begin position="161"/>
        <end position="182"/>
    </location>
</feature>
<keyword evidence="8" id="KW-1185">Reference proteome</keyword>
<feature type="transmembrane region" description="Helical" evidence="5">
    <location>
        <begin position="280"/>
        <end position="299"/>
    </location>
</feature>
<feature type="transmembrane region" description="Helical" evidence="5">
    <location>
        <begin position="50"/>
        <end position="71"/>
    </location>
</feature>
<dbReference type="GO" id="GO:0005886">
    <property type="term" value="C:plasma membrane"/>
    <property type="evidence" value="ECO:0007669"/>
    <property type="project" value="TreeGrafter"/>
</dbReference>
<dbReference type="PANTHER" id="PTHR23508">
    <property type="entry name" value="CARBOXYLIC ACID TRANSPORTER PROTEIN HOMOLOG"/>
    <property type="match status" value="1"/>
</dbReference>
<dbReference type="PANTHER" id="PTHR23508:SF10">
    <property type="entry name" value="CARBOXYLIC ACID TRANSPORTER PROTEIN HOMOLOG"/>
    <property type="match status" value="1"/>
</dbReference>
<proteinExistence type="predicted"/>
<keyword evidence="2 5" id="KW-0812">Transmembrane</keyword>
<evidence type="ECO:0000256" key="4">
    <source>
        <dbReference type="ARBA" id="ARBA00023136"/>
    </source>
</evidence>
<evidence type="ECO:0000256" key="1">
    <source>
        <dbReference type="ARBA" id="ARBA00004141"/>
    </source>
</evidence>
<dbReference type="InterPro" id="IPR036259">
    <property type="entry name" value="MFS_trans_sf"/>
</dbReference>
<dbReference type="Proteomes" id="UP000442694">
    <property type="component" value="Unassembled WGS sequence"/>
</dbReference>
<keyword evidence="4 5" id="KW-0472">Membrane</keyword>
<feature type="domain" description="Major facilitator superfamily (MFS) profile" evidence="6">
    <location>
        <begin position="9"/>
        <end position="395"/>
    </location>
</feature>
<dbReference type="SUPFAM" id="SSF103473">
    <property type="entry name" value="MFS general substrate transporter"/>
    <property type="match status" value="1"/>
</dbReference>
<evidence type="ECO:0000313" key="7">
    <source>
        <dbReference type="EMBL" id="KAB8031035.1"/>
    </source>
</evidence>
<evidence type="ECO:0000256" key="5">
    <source>
        <dbReference type="SAM" id="Phobius"/>
    </source>
</evidence>
<feature type="transmembrane region" description="Helical" evidence="5">
    <location>
        <begin position="252"/>
        <end position="268"/>
    </location>
</feature>
<evidence type="ECO:0000256" key="2">
    <source>
        <dbReference type="ARBA" id="ARBA00022692"/>
    </source>
</evidence>
<dbReference type="Gene3D" id="1.20.1250.20">
    <property type="entry name" value="MFS general substrate transporter like domains"/>
    <property type="match status" value="2"/>
</dbReference>
<keyword evidence="3 5" id="KW-1133">Transmembrane helix</keyword>
<dbReference type="RefSeq" id="WP_152212961.1">
    <property type="nucleotide sequence ID" value="NZ_WFLN01000006.1"/>
</dbReference>
<feature type="transmembrane region" description="Helical" evidence="5">
    <location>
        <begin position="369"/>
        <end position="391"/>
    </location>
</feature>
<feature type="transmembrane region" description="Helical" evidence="5">
    <location>
        <begin position="136"/>
        <end position="155"/>
    </location>
</feature>
<feature type="transmembrane region" description="Helical" evidence="5">
    <location>
        <begin position="212"/>
        <end position="232"/>
    </location>
</feature>
<dbReference type="AlphaFoldDB" id="A0A833JDQ2"/>
<protein>
    <submittedName>
        <fullName evidence="7">MFS transporter</fullName>
    </submittedName>
</protein>
<name>A0A833JDQ2_9BACT</name>
<feature type="transmembrane region" description="Helical" evidence="5">
    <location>
        <begin position="9"/>
        <end position="30"/>
    </location>
</feature>
<comment type="subcellular location">
    <subcellularLocation>
        <location evidence="1">Membrane</location>
        <topology evidence="1">Multi-pass membrane protein</topology>
    </subcellularLocation>
</comment>
<feature type="transmembrane region" description="Helical" evidence="5">
    <location>
        <begin position="341"/>
        <end position="363"/>
    </location>
</feature>
<feature type="transmembrane region" description="Helical" evidence="5">
    <location>
        <begin position="305"/>
        <end position="329"/>
    </location>
</feature>
<dbReference type="GO" id="GO:0046943">
    <property type="term" value="F:carboxylic acid transmembrane transporter activity"/>
    <property type="evidence" value="ECO:0007669"/>
    <property type="project" value="TreeGrafter"/>
</dbReference>
<evidence type="ECO:0000259" key="6">
    <source>
        <dbReference type="PROSITE" id="PS50850"/>
    </source>
</evidence>
<accession>A0A833JDQ2</accession>
<feature type="transmembrane region" description="Helical" evidence="5">
    <location>
        <begin position="78"/>
        <end position="97"/>
    </location>
</feature>
<dbReference type="Pfam" id="PF07690">
    <property type="entry name" value="MFS_1"/>
    <property type="match status" value="1"/>
</dbReference>
<dbReference type="CDD" id="cd17316">
    <property type="entry name" value="MFS_SV2_like"/>
    <property type="match status" value="1"/>
</dbReference>
<evidence type="ECO:0000313" key="8">
    <source>
        <dbReference type="Proteomes" id="UP000442694"/>
    </source>
</evidence>
<comment type="caution">
    <text evidence="7">The sequence shown here is derived from an EMBL/GenBank/DDBJ whole genome shotgun (WGS) entry which is preliminary data.</text>
</comment>
<sequence>MKYKNYKFILFFLSIGYLIDFYDLTLFAVVRIPVLKSLGVPEEDFMRVGSYMFNAQALGLVLGGILSGIWSDKFGRLSAVRIGILIYSVAIITNAYVTDITLFTIMRFLAGIGLAGEFAASITLLSEILPAEKRGFASGFVYSFGIIGGMLAAYIGSALHWQIMFLIGGIAGIIILLARISFADSILFKNVKAQANISRGNLKNLILNKNSFLKVITLTLSIIPFWFMAFFINFSPEVAKSVGMKEPVNQSISLAFYFVGAFSGSYLFPYIAKLTASRKFAVLSALILMLCAISLFGLGNTLNAKSFYCILLLIGLASGYSGLFMVFAVESFGTNQRSTAASLISSMARCSLVGINSFVPWLAFLFSDMWIASIVAAGLFFIFGVLSLYFIKETSNKSMDFYEGLNENIPKKSLN</sequence>
<organism evidence="7 8">
    <name type="scientific">Fluviispira multicolorata</name>
    <dbReference type="NCBI Taxonomy" id="2654512"/>
    <lineage>
        <taxon>Bacteria</taxon>
        <taxon>Pseudomonadati</taxon>
        <taxon>Bdellovibrionota</taxon>
        <taxon>Oligoflexia</taxon>
        <taxon>Silvanigrellales</taxon>
        <taxon>Silvanigrellaceae</taxon>
        <taxon>Fluviispira</taxon>
    </lineage>
</organism>
<feature type="transmembrane region" description="Helical" evidence="5">
    <location>
        <begin position="103"/>
        <end position="124"/>
    </location>
</feature>
<reference evidence="7 8" key="1">
    <citation type="submission" date="2019-10" db="EMBL/GenBank/DDBJ databases">
        <title>New genus of Silvanigrellaceae.</title>
        <authorList>
            <person name="Pitt A."/>
            <person name="Hahn M.W."/>
        </authorList>
    </citation>
    <scope>NUCLEOTIDE SEQUENCE [LARGE SCALE GENOMIC DNA]</scope>
    <source>
        <strain evidence="7 8">33A1-SZDP</strain>
    </source>
</reference>